<organism evidence="8 9">
    <name type="scientific">Noviherbaspirillum album</name>
    <dbReference type="NCBI Taxonomy" id="3080276"/>
    <lineage>
        <taxon>Bacteria</taxon>
        <taxon>Pseudomonadati</taxon>
        <taxon>Pseudomonadota</taxon>
        <taxon>Betaproteobacteria</taxon>
        <taxon>Burkholderiales</taxon>
        <taxon>Oxalobacteraceae</taxon>
        <taxon>Noviherbaspirillum</taxon>
    </lineage>
</organism>
<keyword evidence="3" id="KW-0489">Methyltransferase</keyword>
<dbReference type="SMART" id="SM00317">
    <property type="entry name" value="SET"/>
    <property type="match status" value="1"/>
</dbReference>
<comment type="subcellular location">
    <subcellularLocation>
        <location evidence="1">Chromosome</location>
    </subcellularLocation>
</comment>
<keyword evidence="4" id="KW-0808">Transferase</keyword>
<comment type="caution">
    <text evidence="8">The sequence shown here is derived from an EMBL/GenBank/DDBJ whole genome shotgun (WGS) entry which is preliminary data.</text>
</comment>
<dbReference type="Proteomes" id="UP001352263">
    <property type="component" value="Unassembled WGS sequence"/>
</dbReference>
<reference evidence="8 9" key="1">
    <citation type="submission" date="2023-10" db="EMBL/GenBank/DDBJ databases">
        <title>Noviherbaspirillum sp. CPCC 100848 genome assembly.</title>
        <authorList>
            <person name="Li X.Y."/>
            <person name="Fang X.M."/>
        </authorList>
    </citation>
    <scope>NUCLEOTIDE SEQUENCE [LARGE SCALE GENOMIC DNA]</scope>
    <source>
        <strain evidence="8 9">CPCC 100848</strain>
    </source>
</reference>
<keyword evidence="5" id="KW-0949">S-adenosyl-L-methionine</keyword>
<dbReference type="RefSeq" id="WP_326508403.1">
    <property type="nucleotide sequence ID" value="NZ_JAWIIV010000021.1"/>
</dbReference>
<dbReference type="InterPro" id="IPR003616">
    <property type="entry name" value="Post-SET_dom"/>
</dbReference>
<evidence type="ECO:0000259" key="7">
    <source>
        <dbReference type="PROSITE" id="PS50868"/>
    </source>
</evidence>
<evidence type="ECO:0000313" key="9">
    <source>
        <dbReference type="Proteomes" id="UP001352263"/>
    </source>
</evidence>
<proteinExistence type="predicted"/>
<feature type="domain" description="Post-SET" evidence="7">
    <location>
        <begin position="137"/>
        <end position="153"/>
    </location>
</feature>
<dbReference type="InterPro" id="IPR050777">
    <property type="entry name" value="SET2_Histone-Lys_MeTrsfase"/>
</dbReference>
<feature type="domain" description="SET" evidence="6">
    <location>
        <begin position="10"/>
        <end position="124"/>
    </location>
</feature>
<sequence>MPAALRNKTLPVYIVKPSKVHGTGVFARRRIEPGECIIEYKGEHIAWDEALRRSEAKGGPLNHTFFFTLSSGLVIDGGSQGNDARFINHCCEPNCEAMEHEDGRVFIYSLQEIARGEELHYNYALIYDGRHTAAVKRAFACHCGAPGCTGVMLAPKRGSRRK</sequence>
<dbReference type="Gene3D" id="2.170.270.10">
    <property type="entry name" value="SET domain"/>
    <property type="match status" value="1"/>
</dbReference>
<evidence type="ECO:0000259" key="6">
    <source>
        <dbReference type="PROSITE" id="PS50280"/>
    </source>
</evidence>
<evidence type="ECO:0000256" key="5">
    <source>
        <dbReference type="ARBA" id="ARBA00022691"/>
    </source>
</evidence>
<evidence type="ECO:0000313" key="8">
    <source>
        <dbReference type="EMBL" id="MEC4721716.1"/>
    </source>
</evidence>
<dbReference type="EMBL" id="JAWIIV010000021">
    <property type="protein sequence ID" value="MEC4721716.1"/>
    <property type="molecule type" value="Genomic_DNA"/>
</dbReference>
<accession>A0ABU6JE35</accession>
<dbReference type="SUPFAM" id="SSF82199">
    <property type="entry name" value="SET domain"/>
    <property type="match status" value="1"/>
</dbReference>
<dbReference type="InterPro" id="IPR046341">
    <property type="entry name" value="SET_dom_sf"/>
</dbReference>
<protein>
    <submittedName>
        <fullName evidence="8">SET domain-containing protein-lysine N-methyltransferase</fullName>
    </submittedName>
</protein>
<dbReference type="PROSITE" id="PS50280">
    <property type="entry name" value="SET"/>
    <property type="match status" value="1"/>
</dbReference>
<evidence type="ECO:0000256" key="1">
    <source>
        <dbReference type="ARBA" id="ARBA00004286"/>
    </source>
</evidence>
<dbReference type="PANTHER" id="PTHR22884">
    <property type="entry name" value="SET DOMAIN PROTEINS"/>
    <property type="match status" value="1"/>
</dbReference>
<dbReference type="Pfam" id="PF00856">
    <property type="entry name" value="SET"/>
    <property type="match status" value="1"/>
</dbReference>
<keyword evidence="9" id="KW-1185">Reference proteome</keyword>
<name>A0ABU6JE35_9BURK</name>
<dbReference type="InterPro" id="IPR001214">
    <property type="entry name" value="SET_dom"/>
</dbReference>
<evidence type="ECO:0000256" key="2">
    <source>
        <dbReference type="ARBA" id="ARBA00022454"/>
    </source>
</evidence>
<evidence type="ECO:0000256" key="3">
    <source>
        <dbReference type="ARBA" id="ARBA00022603"/>
    </source>
</evidence>
<dbReference type="PROSITE" id="PS50868">
    <property type="entry name" value="POST_SET"/>
    <property type="match status" value="1"/>
</dbReference>
<gene>
    <name evidence="8" type="ORF">RY831_21340</name>
</gene>
<keyword evidence="2" id="KW-0158">Chromosome</keyword>
<evidence type="ECO:0000256" key="4">
    <source>
        <dbReference type="ARBA" id="ARBA00022679"/>
    </source>
</evidence>